<dbReference type="AlphaFoldDB" id="A0A9D9NK81"/>
<keyword evidence="1" id="KW-1133">Transmembrane helix</keyword>
<dbReference type="EMBL" id="JADIMC010000065">
    <property type="protein sequence ID" value="MBO8476510.1"/>
    <property type="molecule type" value="Genomic_DNA"/>
</dbReference>
<comment type="caution">
    <text evidence="2">The sequence shown here is derived from an EMBL/GenBank/DDBJ whole genome shotgun (WGS) entry which is preliminary data.</text>
</comment>
<evidence type="ECO:0000256" key="1">
    <source>
        <dbReference type="SAM" id="Phobius"/>
    </source>
</evidence>
<reference evidence="2" key="1">
    <citation type="submission" date="2020-10" db="EMBL/GenBank/DDBJ databases">
        <authorList>
            <person name="Gilroy R."/>
        </authorList>
    </citation>
    <scope>NUCLEOTIDE SEQUENCE</scope>
    <source>
        <strain evidence="2">6919</strain>
    </source>
</reference>
<dbReference type="Proteomes" id="UP000823598">
    <property type="component" value="Unassembled WGS sequence"/>
</dbReference>
<keyword evidence="1" id="KW-0472">Membrane</keyword>
<feature type="transmembrane region" description="Helical" evidence="1">
    <location>
        <begin position="49"/>
        <end position="66"/>
    </location>
</feature>
<sequence>MKVNNKEVSYKQTLKSMDTEETIDLVFYRPIGFMWAVICAKLGISPNAITIASIFIGVAAGVLFYFDGDLLWLNYVGIVLLILANSFDSADGQLARMTGQYSRIGRILDGLSGDFWFVAIYFAICFRVDGTSDFFSQYPWLIWVIAIVAGLSHAKQAAMADYYRQFHLYFLKGKDGSELDCVDQLDEAYRQVPWKGNFWKKATMFFYRNYTANQEVLTPNMQKLRRKLKSIFGDDEPSQQFRDAFRAKSKPLMKYTNWLSFNLRTIALFAAILSQMPWLYFAFEIVVLNAMMVYMMRRHENICRMLTKELEDGAFKRD</sequence>
<organism evidence="2 3">
    <name type="scientific">Candidatus Limisoma faecipullorum</name>
    <dbReference type="NCBI Taxonomy" id="2840854"/>
    <lineage>
        <taxon>Bacteria</taxon>
        <taxon>Pseudomonadati</taxon>
        <taxon>Bacteroidota</taxon>
        <taxon>Bacteroidia</taxon>
        <taxon>Bacteroidales</taxon>
        <taxon>Candidatus Limisoma</taxon>
    </lineage>
</organism>
<dbReference type="GO" id="GO:0008654">
    <property type="term" value="P:phospholipid biosynthetic process"/>
    <property type="evidence" value="ECO:0007669"/>
    <property type="project" value="InterPro"/>
</dbReference>
<dbReference type="Gene3D" id="1.20.120.1760">
    <property type="match status" value="1"/>
</dbReference>
<dbReference type="InterPro" id="IPR043130">
    <property type="entry name" value="CDP-OH_PTrfase_TM_dom"/>
</dbReference>
<accession>A0A9D9NK81</accession>
<feature type="transmembrane region" description="Helical" evidence="1">
    <location>
        <begin position="111"/>
        <end position="129"/>
    </location>
</feature>
<dbReference type="Pfam" id="PF01066">
    <property type="entry name" value="CDP-OH_P_transf"/>
    <property type="match status" value="1"/>
</dbReference>
<feature type="transmembrane region" description="Helical" evidence="1">
    <location>
        <begin position="135"/>
        <end position="154"/>
    </location>
</feature>
<dbReference type="GO" id="GO:0016020">
    <property type="term" value="C:membrane"/>
    <property type="evidence" value="ECO:0007669"/>
    <property type="project" value="InterPro"/>
</dbReference>
<evidence type="ECO:0000313" key="2">
    <source>
        <dbReference type="EMBL" id="MBO8476510.1"/>
    </source>
</evidence>
<dbReference type="GO" id="GO:0016780">
    <property type="term" value="F:phosphotransferase activity, for other substituted phosphate groups"/>
    <property type="evidence" value="ECO:0007669"/>
    <property type="project" value="InterPro"/>
</dbReference>
<feature type="transmembrane region" description="Helical" evidence="1">
    <location>
        <begin position="72"/>
        <end position="90"/>
    </location>
</feature>
<protein>
    <submittedName>
        <fullName evidence="2">CDP-alcohol phosphatidyltransferase family protein</fullName>
    </submittedName>
</protein>
<evidence type="ECO:0000313" key="3">
    <source>
        <dbReference type="Proteomes" id="UP000823598"/>
    </source>
</evidence>
<reference evidence="2" key="2">
    <citation type="journal article" date="2021" name="PeerJ">
        <title>Extensive microbial diversity within the chicken gut microbiome revealed by metagenomics and culture.</title>
        <authorList>
            <person name="Gilroy R."/>
            <person name="Ravi A."/>
            <person name="Getino M."/>
            <person name="Pursley I."/>
            <person name="Horton D.L."/>
            <person name="Alikhan N.F."/>
            <person name="Baker D."/>
            <person name="Gharbi K."/>
            <person name="Hall N."/>
            <person name="Watson M."/>
            <person name="Adriaenssens E.M."/>
            <person name="Foster-Nyarko E."/>
            <person name="Jarju S."/>
            <person name="Secka A."/>
            <person name="Antonio M."/>
            <person name="Oren A."/>
            <person name="Chaudhuri R.R."/>
            <person name="La Ragione R."/>
            <person name="Hildebrand F."/>
            <person name="Pallen M.J."/>
        </authorList>
    </citation>
    <scope>NUCLEOTIDE SEQUENCE</scope>
    <source>
        <strain evidence="2">6919</strain>
    </source>
</reference>
<proteinExistence type="predicted"/>
<dbReference type="InterPro" id="IPR000462">
    <property type="entry name" value="CDP-OH_P_trans"/>
</dbReference>
<feature type="transmembrane region" description="Helical" evidence="1">
    <location>
        <begin position="26"/>
        <end position="44"/>
    </location>
</feature>
<name>A0A9D9NK81_9BACT</name>
<keyword evidence="1" id="KW-0812">Transmembrane</keyword>
<gene>
    <name evidence="2" type="ORF">IAB88_05900</name>
</gene>